<protein>
    <submittedName>
        <fullName evidence="2">T9SS type A sorting domain-containing protein</fullName>
    </submittedName>
</protein>
<dbReference type="AlphaFoldDB" id="A0A6C0GKF9"/>
<dbReference type="InterPro" id="IPR014867">
    <property type="entry name" value="Spore_coat_CotH_CotH2/3/7"/>
</dbReference>
<dbReference type="InterPro" id="IPR001322">
    <property type="entry name" value="Lamin_tail_dom"/>
</dbReference>
<name>A0A6C0GKF9_9BACT</name>
<dbReference type="SUPFAM" id="SSF74853">
    <property type="entry name" value="Lamin A/C globular tail domain"/>
    <property type="match status" value="1"/>
</dbReference>
<dbReference type="InterPro" id="IPR026876">
    <property type="entry name" value="Fn3_assoc_repeat"/>
</dbReference>
<dbReference type="Pfam" id="PF18962">
    <property type="entry name" value="Por_Secre_tail"/>
    <property type="match status" value="1"/>
</dbReference>
<keyword evidence="3" id="KW-1185">Reference proteome</keyword>
<dbReference type="Pfam" id="PF13287">
    <property type="entry name" value="Fn3_assoc"/>
    <property type="match status" value="1"/>
</dbReference>
<dbReference type="RefSeq" id="WP_162444572.1">
    <property type="nucleotide sequence ID" value="NZ_CP048222.1"/>
</dbReference>
<evidence type="ECO:0000313" key="2">
    <source>
        <dbReference type="EMBL" id="QHT68561.1"/>
    </source>
</evidence>
<dbReference type="KEGG" id="rhoz:GXP67_18875"/>
<dbReference type="PROSITE" id="PS51841">
    <property type="entry name" value="LTD"/>
    <property type="match status" value="1"/>
</dbReference>
<feature type="domain" description="LTD" evidence="1">
    <location>
        <begin position="20"/>
        <end position="134"/>
    </location>
</feature>
<reference evidence="2 3" key="1">
    <citation type="submission" date="2020-01" db="EMBL/GenBank/DDBJ databases">
        <authorList>
            <person name="Kim M.K."/>
        </authorList>
    </citation>
    <scope>NUCLEOTIDE SEQUENCE [LARGE SCALE GENOMIC DNA]</scope>
    <source>
        <strain evidence="2 3">172606-1</strain>
    </source>
</reference>
<evidence type="ECO:0000313" key="3">
    <source>
        <dbReference type="Proteomes" id="UP000480178"/>
    </source>
</evidence>
<dbReference type="Proteomes" id="UP000480178">
    <property type="component" value="Chromosome"/>
</dbReference>
<dbReference type="EMBL" id="CP048222">
    <property type="protein sequence ID" value="QHT68561.1"/>
    <property type="molecule type" value="Genomic_DNA"/>
</dbReference>
<evidence type="ECO:0000259" key="1">
    <source>
        <dbReference type="PROSITE" id="PS51841"/>
    </source>
</evidence>
<dbReference type="InterPro" id="IPR026444">
    <property type="entry name" value="Secre_tail"/>
</dbReference>
<dbReference type="InterPro" id="IPR036415">
    <property type="entry name" value="Lamin_tail_dom_sf"/>
</dbReference>
<dbReference type="Pfam" id="PF08757">
    <property type="entry name" value="CotH"/>
    <property type="match status" value="1"/>
</dbReference>
<proteinExistence type="predicted"/>
<sequence>MKVLLASYFTGIFLLINSQFLYAQTVVINEIMASNQGILEDEDGDTPDWIELFNTSTVAVNLENWSITDDSLEIDKWVFPAVTLQPGSFLIVFASDKDRKGEVLHTGFKIGAGRESVYLYNNTQQRVDEFTATCIPTGFSFGHKPDGSGLKTHLTIPSPGNSNNQSPVVTVTPGKDTLIFSAPGGFYTQAFSLTLSVNSPETRIFYTTDGSEPDESALLYQSPISIENRKGQENDVSDIETSPAWIPPKGEVFKGTVIRAIAYIDGCPASQVITHTYFVDEHIQKRYTLPVVSIATDRSDFFGKKNGIYVIGENDGLGENFIQSGREWERQIHLEFFDEKKQLGFKQELGARIHGRGSRGNPQKSVRVYARDDYGKDRISYKLFPDLNINRFKTLIFRTPDADFSSTIFKDELVQTIIRDMNLDLQATRPSVVFINGEYWGIHNIRERQDKDYIASHHNVDPDNLDILGLALEGTEIIEGDETHYNAMLGYIADNDLQNPVHYQYITTQMDVGNFIDYQIAQIFFANYDWPINNVRYWRPKTPQGKWRWLFFDCDACMIQDTQKHLVVYTSKDKAHERFDQSTFLLRSLLKNESFRKQFLQRFMYHLNTTFEPGRVMGIIEQFKKTYAPEVFEHVYRWNNPSAYNHWLENIEEIRLFTLNRPPEMYNQITSLFALPFSVFPNPTTGVFTVDLGEAASFPVRLNIFTTPGKQVYSNEFKDGSILKNTPIQVSNLPKGLYLLKIQYGNLIYNQKLVIH</sequence>
<gene>
    <name evidence="2" type="ORF">GXP67_18875</name>
</gene>
<organism evidence="2 3">
    <name type="scientific">Rhodocytophaga rosea</name>
    <dbReference type="NCBI Taxonomy" id="2704465"/>
    <lineage>
        <taxon>Bacteria</taxon>
        <taxon>Pseudomonadati</taxon>
        <taxon>Bacteroidota</taxon>
        <taxon>Cytophagia</taxon>
        <taxon>Cytophagales</taxon>
        <taxon>Rhodocytophagaceae</taxon>
        <taxon>Rhodocytophaga</taxon>
    </lineage>
</organism>
<dbReference type="NCBIfam" id="TIGR04183">
    <property type="entry name" value="Por_Secre_tail"/>
    <property type="match status" value="1"/>
</dbReference>
<dbReference type="Pfam" id="PF00932">
    <property type="entry name" value="LTD"/>
    <property type="match status" value="1"/>
</dbReference>
<accession>A0A6C0GKF9</accession>
<dbReference type="Gene3D" id="2.60.40.1260">
    <property type="entry name" value="Lamin Tail domain"/>
    <property type="match status" value="1"/>
</dbReference>